<evidence type="ECO:0000313" key="2">
    <source>
        <dbReference type="EMBL" id="PJZ74445.1"/>
    </source>
</evidence>
<gene>
    <name evidence="1" type="ORF">CH360_13385</name>
    <name evidence="2" type="ORF">CH373_03945</name>
</gene>
<dbReference type="EMBL" id="NPDY01000013">
    <property type="protein sequence ID" value="PJZ69069.1"/>
    <property type="molecule type" value="Genomic_DNA"/>
</dbReference>
<organism evidence="2 4">
    <name type="scientific">Leptospira perolatii</name>
    <dbReference type="NCBI Taxonomy" id="2023191"/>
    <lineage>
        <taxon>Bacteria</taxon>
        <taxon>Pseudomonadati</taxon>
        <taxon>Spirochaetota</taxon>
        <taxon>Spirochaetia</taxon>
        <taxon>Leptospirales</taxon>
        <taxon>Leptospiraceae</taxon>
        <taxon>Leptospira</taxon>
    </lineage>
</organism>
<dbReference type="AlphaFoldDB" id="A0A2M9ZQY8"/>
<dbReference type="Proteomes" id="UP000231962">
    <property type="component" value="Unassembled WGS sequence"/>
</dbReference>
<dbReference type="Proteomes" id="UP000231990">
    <property type="component" value="Unassembled WGS sequence"/>
</dbReference>
<comment type="caution">
    <text evidence="2">The sequence shown here is derived from an EMBL/GenBank/DDBJ whole genome shotgun (WGS) entry which is preliminary data.</text>
</comment>
<dbReference type="OrthoDB" id="342207at2"/>
<reference evidence="3 4" key="1">
    <citation type="submission" date="2017-07" db="EMBL/GenBank/DDBJ databases">
        <title>Leptospira spp. isolated from tropical soils.</title>
        <authorList>
            <person name="Thibeaux R."/>
            <person name="Iraola G."/>
            <person name="Ferres I."/>
            <person name="Bierque E."/>
            <person name="Girault D."/>
            <person name="Soupe-Gilbert M.-E."/>
            <person name="Picardeau M."/>
            <person name="Goarant C."/>
        </authorList>
    </citation>
    <scope>NUCLEOTIDE SEQUENCE [LARGE SCALE GENOMIC DNA]</scope>
    <source>
        <strain evidence="2 4">FH1-B-B1</strain>
        <strain evidence="1 3">FH1-B-C1</strain>
    </source>
</reference>
<protein>
    <recommendedName>
        <fullName evidence="5">Alginate export domain-containing protein</fullName>
    </recommendedName>
</protein>
<evidence type="ECO:0008006" key="5">
    <source>
        <dbReference type="Google" id="ProtNLM"/>
    </source>
</evidence>
<evidence type="ECO:0000313" key="3">
    <source>
        <dbReference type="Proteomes" id="UP000231962"/>
    </source>
</evidence>
<dbReference type="EMBL" id="NPDZ01000002">
    <property type="protein sequence ID" value="PJZ74445.1"/>
    <property type="molecule type" value="Genomic_DNA"/>
</dbReference>
<evidence type="ECO:0000313" key="4">
    <source>
        <dbReference type="Proteomes" id="UP000231990"/>
    </source>
</evidence>
<sequence>MVVGLRAESYPEYRLDDSSLLQDGLVRLDSVGRAANTEKKPRRFSADSGFYTSLYSWGRVFSQKGGTKEEDARKTLGKASISPEFGWLRRDENSLFQILASPVFSYLEKVQLEREVVKLSDGELLISIIFQKGDFKTRMEAGRGFQRLDAGGFLFAGILNYGELGWEISSLQLKGSLFAGEFQSSPAYLPRDKTESPLGIRGGDLSWNPKSFLEKIRFFYYQYGEPRQEAVKGDFFRESEPFRPYGFFRYTGSEWFVSPLQKFRLEGSAFHVEGRRENGKDRFDSYKTRQSTNAWFATLSASVERNSYVFFLRMLYTSKDATFRTDQDSNGYSGIRTDPRGFLAPVSILLLRDFHSKEESPFSGVETVRKPIYESSSLQYYQIGGRKDWGNGWSSTLAAGFSISSIGRGAEILSLSGWKGEAGFLLGGLAYAWVQPGEDQKFLIDEVHKKAPIREYFRWYLSAGLTF</sequence>
<evidence type="ECO:0000313" key="1">
    <source>
        <dbReference type="EMBL" id="PJZ69069.1"/>
    </source>
</evidence>
<proteinExistence type="predicted"/>
<keyword evidence="3" id="KW-1185">Reference proteome</keyword>
<accession>A0A2M9ZQY8</accession>
<name>A0A2M9ZQY8_9LEPT</name>